<dbReference type="RefSeq" id="WP_204299714.1">
    <property type="nucleotide sequence ID" value="NZ_BAAAGQ010000022.1"/>
</dbReference>
<dbReference type="EMBL" id="BOMF01000129">
    <property type="protein sequence ID" value="GID49625.1"/>
    <property type="molecule type" value="Genomic_DNA"/>
</dbReference>
<comment type="caution">
    <text evidence="1">The sequence shown here is derived from an EMBL/GenBank/DDBJ whole genome shotgun (WGS) entry which is preliminary data.</text>
</comment>
<evidence type="ECO:0000313" key="1">
    <source>
        <dbReference type="EMBL" id="GID49625.1"/>
    </source>
</evidence>
<organism evidence="1">
    <name type="scientific">Actinoplanes campanulatus</name>
    <dbReference type="NCBI Taxonomy" id="113559"/>
    <lineage>
        <taxon>Bacteria</taxon>
        <taxon>Bacillati</taxon>
        <taxon>Actinomycetota</taxon>
        <taxon>Actinomycetes</taxon>
        <taxon>Micromonosporales</taxon>
        <taxon>Micromonosporaceae</taxon>
        <taxon>Actinoplanes</taxon>
    </lineage>
</organism>
<sequence>MTTIERWAEVHRLAVAGREPVIARLLGRVLKDWWLPRSRLVNAMNLARLTLTLGPDASSLYPASLSSIALVRALRTHIEQAARAQAEEAWP</sequence>
<accession>A0ABQ3WTP7</accession>
<gene>
    <name evidence="1" type="ORF">Aca07nite_69000</name>
</gene>
<reference evidence="1" key="1">
    <citation type="submission" date="2021-01" db="EMBL/GenBank/DDBJ databases">
        <title>Whole genome shotgun sequence of Actinoplanes capillaceus NBRC 16408.</title>
        <authorList>
            <person name="Komaki H."/>
            <person name="Tamura T."/>
        </authorList>
    </citation>
    <scope>NUCLEOTIDE SEQUENCE [LARGE SCALE GENOMIC DNA]</scope>
    <source>
        <strain evidence="1">NBRC 16408</strain>
    </source>
</reference>
<proteinExistence type="predicted"/>
<protein>
    <submittedName>
        <fullName evidence="1">Uncharacterized protein</fullName>
    </submittedName>
</protein>
<name>A0ABQ3WTP7_9ACTN</name>